<accession>A0ABP8WRC0</accession>
<dbReference type="SUPFAM" id="SSF55874">
    <property type="entry name" value="ATPase domain of HSP90 chaperone/DNA topoisomerase II/histidine kinase"/>
    <property type="match status" value="1"/>
</dbReference>
<keyword evidence="5 9" id="KW-0418">Kinase</keyword>
<dbReference type="Pfam" id="PF02518">
    <property type="entry name" value="HATPase_c"/>
    <property type="match status" value="1"/>
</dbReference>
<dbReference type="PANTHER" id="PTHR43547:SF2">
    <property type="entry name" value="HYBRID SIGNAL TRANSDUCTION HISTIDINE KINASE C"/>
    <property type="match status" value="1"/>
</dbReference>
<organism evidence="9 10">
    <name type="scientific">Nocardioides nanhaiensis</name>
    <dbReference type="NCBI Taxonomy" id="1476871"/>
    <lineage>
        <taxon>Bacteria</taxon>
        <taxon>Bacillati</taxon>
        <taxon>Actinomycetota</taxon>
        <taxon>Actinomycetes</taxon>
        <taxon>Propionibacteriales</taxon>
        <taxon>Nocardioidaceae</taxon>
        <taxon>Nocardioides</taxon>
    </lineage>
</organism>
<feature type="transmembrane region" description="Helical" evidence="7">
    <location>
        <begin position="52"/>
        <end position="81"/>
    </location>
</feature>
<evidence type="ECO:0000256" key="4">
    <source>
        <dbReference type="ARBA" id="ARBA00022553"/>
    </source>
</evidence>
<keyword evidence="7" id="KW-1133">Transmembrane helix</keyword>
<gene>
    <name evidence="9" type="ORF">GCM10023226_33420</name>
</gene>
<evidence type="ECO:0000256" key="7">
    <source>
        <dbReference type="SAM" id="Phobius"/>
    </source>
</evidence>
<evidence type="ECO:0000256" key="2">
    <source>
        <dbReference type="ARBA" id="ARBA00004236"/>
    </source>
</evidence>
<dbReference type="RefSeq" id="WP_345267930.1">
    <property type="nucleotide sequence ID" value="NZ_BAABIM010000003.1"/>
</dbReference>
<dbReference type="SMART" id="SM00388">
    <property type="entry name" value="HisKA"/>
    <property type="match status" value="1"/>
</dbReference>
<evidence type="ECO:0000259" key="8">
    <source>
        <dbReference type="PROSITE" id="PS50109"/>
    </source>
</evidence>
<dbReference type="SMART" id="SM00387">
    <property type="entry name" value="HATPase_c"/>
    <property type="match status" value="1"/>
</dbReference>
<evidence type="ECO:0000313" key="10">
    <source>
        <dbReference type="Proteomes" id="UP001500621"/>
    </source>
</evidence>
<comment type="caution">
    <text evidence="9">The sequence shown here is derived from an EMBL/GenBank/DDBJ whole genome shotgun (WGS) entry which is preliminary data.</text>
</comment>
<evidence type="ECO:0000256" key="1">
    <source>
        <dbReference type="ARBA" id="ARBA00000085"/>
    </source>
</evidence>
<evidence type="ECO:0000256" key="5">
    <source>
        <dbReference type="ARBA" id="ARBA00022777"/>
    </source>
</evidence>
<evidence type="ECO:0000313" key="9">
    <source>
        <dbReference type="EMBL" id="GAA4692793.1"/>
    </source>
</evidence>
<dbReference type="InterPro" id="IPR036890">
    <property type="entry name" value="HATPase_C_sf"/>
</dbReference>
<feature type="transmembrane region" description="Helical" evidence="7">
    <location>
        <begin position="116"/>
        <end position="139"/>
    </location>
</feature>
<dbReference type="InterPro" id="IPR005467">
    <property type="entry name" value="His_kinase_dom"/>
</dbReference>
<dbReference type="PROSITE" id="PS50109">
    <property type="entry name" value="HIS_KIN"/>
    <property type="match status" value="1"/>
</dbReference>
<dbReference type="PANTHER" id="PTHR43547">
    <property type="entry name" value="TWO-COMPONENT HISTIDINE KINASE"/>
    <property type="match status" value="1"/>
</dbReference>
<dbReference type="Proteomes" id="UP001500621">
    <property type="component" value="Unassembled WGS sequence"/>
</dbReference>
<dbReference type="EMBL" id="BAABIM010000003">
    <property type="protein sequence ID" value="GAA4692793.1"/>
    <property type="molecule type" value="Genomic_DNA"/>
</dbReference>
<name>A0ABP8WRC0_9ACTN</name>
<reference evidence="10" key="1">
    <citation type="journal article" date="2019" name="Int. J. Syst. Evol. Microbiol.">
        <title>The Global Catalogue of Microorganisms (GCM) 10K type strain sequencing project: providing services to taxonomists for standard genome sequencing and annotation.</title>
        <authorList>
            <consortium name="The Broad Institute Genomics Platform"/>
            <consortium name="The Broad Institute Genome Sequencing Center for Infectious Disease"/>
            <person name="Wu L."/>
            <person name="Ma J."/>
        </authorList>
    </citation>
    <scope>NUCLEOTIDE SEQUENCE [LARGE SCALE GENOMIC DNA]</scope>
    <source>
        <strain evidence="10">JCM 18127</strain>
    </source>
</reference>
<keyword evidence="5 9" id="KW-0808">Transferase</keyword>
<protein>
    <recommendedName>
        <fullName evidence="3">histidine kinase</fullName>
        <ecNumber evidence="3">2.7.13.3</ecNumber>
    </recommendedName>
</protein>
<dbReference type="Gene3D" id="1.10.287.130">
    <property type="match status" value="1"/>
</dbReference>
<dbReference type="CDD" id="cd00082">
    <property type="entry name" value="HisKA"/>
    <property type="match status" value="1"/>
</dbReference>
<proteinExistence type="predicted"/>
<sequence length="513" mass="54177">MLRILDDASRLDTVVFVTGFMIVMLTTVAALLTSWERLPGWAQLSLPVGDLLGATLMVLADPGFAAGVLLLFSLPVVWLAFEFGRPGLLVGLTTTGVVGVWAYLDGSGSDLPPGSPAVLVTTLFVMGLGVVAHLMSGILHRVGETLQVRADEVDAAFALATERLEVMNGVMESIGVGVAVQQVGTPPVLNASAQAMTSRMGASPAAFGAGGDHVFTSPGRTSVAPQDQVAARALAGEEFAGVMHWIGLPGDQRVIVSSARQLLGPGGERWASVLAMWDATELVDAIEVREDFLTTISHELRTPLTAITASMDLLTGPPGDLRPEDGARLLGAVTRNTEILRARIEELLTVGDSTEIPLRPARTDVTALVREALSKHDSQVAASSVTLVESVEPEVRAEVDPTLFEQVVDNLVSNAVKYTGAGGRVSVSLHGDRERLVLSVVDSGSGMTFDEQRQVFQRFYRAPSARTAAIQGLGIGLCLVKSIVERHQGEIDLRSSVGVGTAVTVTLPVTRTR</sequence>
<feature type="domain" description="Histidine kinase" evidence="8">
    <location>
        <begin position="295"/>
        <end position="511"/>
    </location>
</feature>
<dbReference type="CDD" id="cd00075">
    <property type="entry name" value="HATPase"/>
    <property type="match status" value="1"/>
</dbReference>
<evidence type="ECO:0000256" key="6">
    <source>
        <dbReference type="ARBA" id="ARBA00023012"/>
    </source>
</evidence>
<keyword evidence="7" id="KW-0472">Membrane</keyword>
<dbReference type="SUPFAM" id="SSF47384">
    <property type="entry name" value="Homodimeric domain of signal transducing histidine kinase"/>
    <property type="match status" value="1"/>
</dbReference>
<dbReference type="Gene3D" id="3.30.565.10">
    <property type="entry name" value="Histidine kinase-like ATPase, C-terminal domain"/>
    <property type="match status" value="1"/>
</dbReference>
<keyword evidence="10" id="KW-1185">Reference proteome</keyword>
<dbReference type="Pfam" id="PF00512">
    <property type="entry name" value="HisKA"/>
    <property type="match status" value="1"/>
</dbReference>
<dbReference type="InterPro" id="IPR003661">
    <property type="entry name" value="HisK_dim/P_dom"/>
</dbReference>
<keyword evidence="6" id="KW-0902">Two-component regulatory system</keyword>
<dbReference type="PRINTS" id="PR00344">
    <property type="entry name" value="BCTRLSENSOR"/>
</dbReference>
<dbReference type="InterPro" id="IPR036097">
    <property type="entry name" value="HisK_dim/P_sf"/>
</dbReference>
<keyword evidence="7" id="KW-0812">Transmembrane</keyword>
<dbReference type="InterPro" id="IPR004358">
    <property type="entry name" value="Sig_transdc_His_kin-like_C"/>
</dbReference>
<feature type="transmembrane region" description="Helical" evidence="7">
    <location>
        <begin position="88"/>
        <end position="104"/>
    </location>
</feature>
<feature type="transmembrane region" description="Helical" evidence="7">
    <location>
        <begin position="12"/>
        <end position="32"/>
    </location>
</feature>
<dbReference type="EC" id="2.7.13.3" evidence="3"/>
<comment type="catalytic activity">
    <reaction evidence="1">
        <text>ATP + protein L-histidine = ADP + protein N-phospho-L-histidine.</text>
        <dbReference type="EC" id="2.7.13.3"/>
    </reaction>
</comment>
<dbReference type="InterPro" id="IPR003594">
    <property type="entry name" value="HATPase_dom"/>
</dbReference>
<keyword evidence="4" id="KW-0597">Phosphoprotein</keyword>
<comment type="subcellular location">
    <subcellularLocation>
        <location evidence="2">Cell membrane</location>
    </subcellularLocation>
</comment>
<dbReference type="GO" id="GO:0016301">
    <property type="term" value="F:kinase activity"/>
    <property type="evidence" value="ECO:0007669"/>
    <property type="project" value="UniProtKB-KW"/>
</dbReference>
<evidence type="ECO:0000256" key="3">
    <source>
        <dbReference type="ARBA" id="ARBA00012438"/>
    </source>
</evidence>